<dbReference type="PANTHER" id="PTHR33452">
    <property type="entry name" value="OXIDOREDUCTASE CATD-RELATED"/>
    <property type="match status" value="1"/>
</dbReference>
<organism evidence="8 9">
    <name type="scientific">Rhizobium metallidurans</name>
    <dbReference type="NCBI Taxonomy" id="1265931"/>
    <lineage>
        <taxon>Bacteria</taxon>
        <taxon>Pseudomonadati</taxon>
        <taxon>Pseudomonadota</taxon>
        <taxon>Alphaproteobacteria</taxon>
        <taxon>Hyphomicrobiales</taxon>
        <taxon>Rhizobiaceae</taxon>
        <taxon>Rhizobium/Agrobacterium group</taxon>
        <taxon>Rhizobium</taxon>
    </lineage>
</organism>
<comment type="subcellular location">
    <subcellularLocation>
        <location evidence="1">Cell membrane</location>
        <topology evidence="1">Multi-pass membrane protein</topology>
    </subcellularLocation>
</comment>
<keyword evidence="3" id="KW-1003">Cell membrane</keyword>
<sequence length="144" mass="14941">MERSLIRSAGANTMLLAGRLLLSAIFLHEGATLALDFSATVETFARLGLDLPVAIGVILLQLAAGLSVAAGLATRLGATALGIFCLLTAVLFHTDFASRNELLHFEKDFAIAGGMFVLAISGAGSLSIDAWLKRSGPTPIAAFL</sequence>
<evidence type="ECO:0000313" key="8">
    <source>
        <dbReference type="EMBL" id="MBB3964863.1"/>
    </source>
</evidence>
<dbReference type="PANTHER" id="PTHR33452:SF1">
    <property type="entry name" value="INNER MEMBRANE PROTEIN YPHA-RELATED"/>
    <property type="match status" value="1"/>
</dbReference>
<evidence type="ECO:0000256" key="4">
    <source>
        <dbReference type="ARBA" id="ARBA00022692"/>
    </source>
</evidence>
<name>A0A7W6CTH6_9HYPH</name>
<feature type="transmembrane region" description="Helical" evidence="7">
    <location>
        <begin position="44"/>
        <end position="64"/>
    </location>
</feature>
<evidence type="ECO:0000313" key="9">
    <source>
        <dbReference type="Proteomes" id="UP000582090"/>
    </source>
</evidence>
<keyword evidence="9" id="KW-1185">Reference proteome</keyword>
<keyword evidence="6 7" id="KW-0472">Membrane</keyword>
<keyword evidence="5 7" id="KW-1133">Transmembrane helix</keyword>
<dbReference type="Proteomes" id="UP000582090">
    <property type="component" value="Unassembled WGS sequence"/>
</dbReference>
<evidence type="ECO:0000256" key="3">
    <source>
        <dbReference type="ARBA" id="ARBA00022475"/>
    </source>
</evidence>
<protein>
    <submittedName>
        <fullName evidence="8">Putative oxidoreductase</fullName>
    </submittedName>
</protein>
<dbReference type="EMBL" id="JACIDW010000006">
    <property type="protein sequence ID" value="MBB3964863.1"/>
    <property type="molecule type" value="Genomic_DNA"/>
</dbReference>
<reference evidence="8 9" key="1">
    <citation type="submission" date="2020-08" db="EMBL/GenBank/DDBJ databases">
        <title>Genomic Encyclopedia of Type Strains, Phase IV (KMG-IV): sequencing the most valuable type-strain genomes for metagenomic binning, comparative biology and taxonomic classification.</title>
        <authorList>
            <person name="Goeker M."/>
        </authorList>
    </citation>
    <scope>NUCLEOTIDE SEQUENCE [LARGE SCALE GENOMIC DNA]</scope>
    <source>
        <strain evidence="8 9">DSM 26575</strain>
    </source>
</reference>
<comment type="caution">
    <text evidence="8">The sequence shown here is derived from an EMBL/GenBank/DDBJ whole genome shotgun (WGS) entry which is preliminary data.</text>
</comment>
<evidence type="ECO:0000256" key="7">
    <source>
        <dbReference type="SAM" id="Phobius"/>
    </source>
</evidence>
<proteinExistence type="inferred from homology"/>
<gene>
    <name evidence="8" type="ORF">GGQ67_002526</name>
</gene>
<dbReference type="InterPro" id="IPR032808">
    <property type="entry name" value="DoxX"/>
</dbReference>
<accession>A0A7W6CTH6</accession>
<evidence type="ECO:0000256" key="5">
    <source>
        <dbReference type="ARBA" id="ARBA00022989"/>
    </source>
</evidence>
<evidence type="ECO:0000256" key="2">
    <source>
        <dbReference type="ARBA" id="ARBA00006679"/>
    </source>
</evidence>
<feature type="transmembrane region" description="Helical" evidence="7">
    <location>
        <begin position="109"/>
        <end position="132"/>
    </location>
</feature>
<feature type="transmembrane region" description="Helical" evidence="7">
    <location>
        <begin position="76"/>
        <end position="97"/>
    </location>
</feature>
<dbReference type="GO" id="GO:0005886">
    <property type="term" value="C:plasma membrane"/>
    <property type="evidence" value="ECO:0007669"/>
    <property type="project" value="UniProtKB-SubCell"/>
</dbReference>
<comment type="similarity">
    <text evidence="2">Belongs to the DoxX family.</text>
</comment>
<evidence type="ECO:0000256" key="1">
    <source>
        <dbReference type="ARBA" id="ARBA00004651"/>
    </source>
</evidence>
<dbReference type="RefSeq" id="WP_183900467.1">
    <property type="nucleotide sequence ID" value="NZ_JACIDW010000006.1"/>
</dbReference>
<evidence type="ECO:0000256" key="6">
    <source>
        <dbReference type="ARBA" id="ARBA00023136"/>
    </source>
</evidence>
<keyword evidence="4 7" id="KW-0812">Transmembrane</keyword>
<dbReference type="Pfam" id="PF07681">
    <property type="entry name" value="DoxX"/>
    <property type="match status" value="1"/>
</dbReference>
<dbReference type="InterPro" id="IPR051907">
    <property type="entry name" value="DoxX-like_oxidoreductase"/>
</dbReference>
<dbReference type="AlphaFoldDB" id="A0A7W6CTH6"/>